<dbReference type="SUPFAM" id="SSF49313">
    <property type="entry name" value="Cadherin-like"/>
    <property type="match status" value="4"/>
</dbReference>
<reference evidence="15" key="1">
    <citation type="submission" date="2021-03" db="EMBL/GenBank/DDBJ databases">
        <authorList>
            <person name="Bekaert M."/>
        </authorList>
    </citation>
    <scope>NUCLEOTIDE SEQUENCE</scope>
</reference>
<keyword evidence="2" id="KW-0812">Transmembrane</keyword>
<dbReference type="GO" id="GO:0016339">
    <property type="term" value="P:calcium-dependent cell-cell adhesion via plasma membrane cell adhesion molecules"/>
    <property type="evidence" value="ECO:0007669"/>
    <property type="project" value="TreeGrafter"/>
</dbReference>
<evidence type="ECO:0000256" key="3">
    <source>
        <dbReference type="ARBA" id="ARBA00022729"/>
    </source>
</evidence>
<protein>
    <recommendedName>
        <fullName evidence="10">Cadherin-related family member 1</fullName>
    </recommendedName>
    <alternativeName>
        <fullName evidence="11">Photoreceptor cadherin</fullName>
    </alternativeName>
    <alternativeName>
        <fullName evidence="12">Protocadherin-21</fullName>
    </alternativeName>
</protein>
<dbReference type="Proteomes" id="UP000683360">
    <property type="component" value="Unassembled WGS sequence"/>
</dbReference>
<evidence type="ECO:0000256" key="6">
    <source>
        <dbReference type="ARBA" id="ARBA00022889"/>
    </source>
</evidence>
<dbReference type="FunFam" id="2.60.40.60:FF:000020">
    <property type="entry name" value="Dachsous cadherin-related 1b"/>
    <property type="match status" value="1"/>
</dbReference>
<dbReference type="InterPro" id="IPR002126">
    <property type="entry name" value="Cadherin-like_dom"/>
</dbReference>
<dbReference type="GO" id="GO:0016477">
    <property type="term" value="P:cell migration"/>
    <property type="evidence" value="ECO:0007669"/>
    <property type="project" value="TreeGrafter"/>
</dbReference>
<evidence type="ECO:0000256" key="11">
    <source>
        <dbReference type="ARBA" id="ARBA00044253"/>
    </source>
</evidence>
<evidence type="ECO:0000313" key="15">
    <source>
        <dbReference type="EMBL" id="CAG2237928.1"/>
    </source>
</evidence>
<name>A0A8S3U717_MYTED</name>
<dbReference type="PROSITE" id="PS50268">
    <property type="entry name" value="CADHERIN_2"/>
    <property type="match status" value="4"/>
</dbReference>
<dbReference type="GO" id="GO:0008013">
    <property type="term" value="F:beta-catenin binding"/>
    <property type="evidence" value="ECO:0007669"/>
    <property type="project" value="TreeGrafter"/>
</dbReference>
<feature type="domain" description="Cadherin" evidence="14">
    <location>
        <begin position="186"/>
        <end position="303"/>
    </location>
</feature>
<keyword evidence="16" id="KW-1185">Reference proteome</keyword>
<dbReference type="InterPro" id="IPR015919">
    <property type="entry name" value="Cadherin-like_sf"/>
</dbReference>
<evidence type="ECO:0000256" key="4">
    <source>
        <dbReference type="ARBA" id="ARBA00022737"/>
    </source>
</evidence>
<evidence type="ECO:0000259" key="14">
    <source>
        <dbReference type="PROSITE" id="PS50268"/>
    </source>
</evidence>
<comment type="caution">
    <text evidence="15">The sequence shown here is derived from an EMBL/GenBank/DDBJ whole genome shotgun (WGS) entry which is preliminary data.</text>
</comment>
<dbReference type="GO" id="GO:0007156">
    <property type="term" value="P:homophilic cell adhesion via plasma membrane adhesion molecules"/>
    <property type="evidence" value="ECO:0007669"/>
    <property type="project" value="InterPro"/>
</dbReference>
<evidence type="ECO:0000256" key="8">
    <source>
        <dbReference type="ARBA" id="ARBA00023136"/>
    </source>
</evidence>
<dbReference type="EMBL" id="CAJPWZ010002409">
    <property type="protein sequence ID" value="CAG2237928.1"/>
    <property type="molecule type" value="Genomic_DNA"/>
</dbReference>
<dbReference type="GO" id="GO:0016342">
    <property type="term" value="C:catenin complex"/>
    <property type="evidence" value="ECO:0007669"/>
    <property type="project" value="TreeGrafter"/>
</dbReference>
<dbReference type="PANTHER" id="PTHR24027:SF413">
    <property type="entry name" value="CADHERIN RELATED FAMILY MEMBER 1"/>
    <property type="match status" value="1"/>
</dbReference>
<evidence type="ECO:0000256" key="2">
    <source>
        <dbReference type="ARBA" id="ARBA00022692"/>
    </source>
</evidence>
<keyword evidence="5 13" id="KW-0106">Calcium</keyword>
<dbReference type="GO" id="GO:0007043">
    <property type="term" value="P:cell-cell junction assembly"/>
    <property type="evidence" value="ECO:0007669"/>
    <property type="project" value="TreeGrafter"/>
</dbReference>
<dbReference type="GO" id="GO:0005509">
    <property type="term" value="F:calcium ion binding"/>
    <property type="evidence" value="ECO:0007669"/>
    <property type="project" value="UniProtKB-UniRule"/>
</dbReference>
<organism evidence="15 16">
    <name type="scientific">Mytilus edulis</name>
    <name type="common">Blue mussel</name>
    <dbReference type="NCBI Taxonomy" id="6550"/>
    <lineage>
        <taxon>Eukaryota</taxon>
        <taxon>Metazoa</taxon>
        <taxon>Spiralia</taxon>
        <taxon>Lophotrochozoa</taxon>
        <taxon>Mollusca</taxon>
        <taxon>Bivalvia</taxon>
        <taxon>Autobranchia</taxon>
        <taxon>Pteriomorphia</taxon>
        <taxon>Mytilida</taxon>
        <taxon>Mytiloidea</taxon>
        <taxon>Mytilidae</taxon>
        <taxon>Mytilinae</taxon>
        <taxon>Mytilus</taxon>
    </lineage>
</organism>
<comment type="subcellular location">
    <subcellularLocation>
        <location evidence="1">Membrane</location>
        <topology evidence="1">Single-pass membrane protein</topology>
    </subcellularLocation>
</comment>
<dbReference type="SMART" id="SM00112">
    <property type="entry name" value="CA"/>
    <property type="match status" value="4"/>
</dbReference>
<feature type="domain" description="Cadherin" evidence="14">
    <location>
        <begin position="407"/>
        <end position="523"/>
    </location>
</feature>
<dbReference type="CDD" id="cd11304">
    <property type="entry name" value="Cadherin_repeat"/>
    <property type="match status" value="4"/>
</dbReference>
<dbReference type="Pfam" id="PF00028">
    <property type="entry name" value="Cadherin"/>
    <property type="match status" value="3"/>
</dbReference>
<keyword evidence="6" id="KW-0130">Cell adhesion</keyword>
<keyword evidence="8" id="KW-0472">Membrane</keyword>
<dbReference type="GO" id="GO:0005912">
    <property type="term" value="C:adherens junction"/>
    <property type="evidence" value="ECO:0007669"/>
    <property type="project" value="TreeGrafter"/>
</dbReference>
<evidence type="ECO:0000256" key="1">
    <source>
        <dbReference type="ARBA" id="ARBA00004167"/>
    </source>
</evidence>
<evidence type="ECO:0000313" key="16">
    <source>
        <dbReference type="Proteomes" id="UP000683360"/>
    </source>
</evidence>
<evidence type="ECO:0000256" key="5">
    <source>
        <dbReference type="ARBA" id="ARBA00022837"/>
    </source>
</evidence>
<dbReference type="GO" id="GO:0045296">
    <property type="term" value="F:cadherin binding"/>
    <property type="evidence" value="ECO:0007669"/>
    <property type="project" value="TreeGrafter"/>
</dbReference>
<evidence type="ECO:0000256" key="7">
    <source>
        <dbReference type="ARBA" id="ARBA00022989"/>
    </source>
</evidence>
<dbReference type="GO" id="GO:0000902">
    <property type="term" value="P:cell morphogenesis"/>
    <property type="evidence" value="ECO:0007669"/>
    <property type="project" value="TreeGrafter"/>
</dbReference>
<evidence type="ECO:0000256" key="13">
    <source>
        <dbReference type="PROSITE-ProRule" id="PRU00043"/>
    </source>
</evidence>
<dbReference type="PROSITE" id="PS00232">
    <property type="entry name" value="CADHERIN_1"/>
    <property type="match status" value="3"/>
</dbReference>
<evidence type="ECO:0000256" key="9">
    <source>
        <dbReference type="ARBA" id="ARBA00023170"/>
    </source>
</evidence>
<dbReference type="AlphaFoldDB" id="A0A8S3U717"/>
<feature type="domain" description="Cadherin" evidence="14">
    <location>
        <begin position="304"/>
        <end position="406"/>
    </location>
</feature>
<keyword evidence="9" id="KW-0675">Receptor</keyword>
<dbReference type="PANTHER" id="PTHR24027">
    <property type="entry name" value="CADHERIN-23"/>
    <property type="match status" value="1"/>
</dbReference>
<feature type="domain" description="Cadherin" evidence="14">
    <location>
        <begin position="28"/>
        <end position="132"/>
    </location>
</feature>
<dbReference type="InterPro" id="IPR020894">
    <property type="entry name" value="Cadherin_CS"/>
</dbReference>
<dbReference type="Gene3D" id="2.60.40.60">
    <property type="entry name" value="Cadherins"/>
    <property type="match status" value="4"/>
</dbReference>
<evidence type="ECO:0000256" key="10">
    <source>
        <dbReference type="ARBA" id="ARBA00044073"/>
    </source>
</evidence>
<gene>
    <name evidence="15" type="ORF">MEDL_50406</name>
</gene>
<keyword evidence="7" id="KW-1133">Transmembrane helix</keyword>
<dbReference type="PRINTS" id="PR00205">
    <property type="entry name" value="CADHERIN"/>
</dbReference>
<accession>A0A8S3U717</accession>
<keyword evidence="3" id="KW-0732">Signal</keyword>
<dbReference type="InterPro" id="IPR039808">
    <property type="entry name" value="Cadherin"/>
</dbReference>
<keyword evidence="4" id="KW-0677">Repeat</keyword>
<dbReference type="GO" id="GO:0044331">
    <property type="term" value="P:cell-cell adhesion mediated by cadherin"/>
    <property type="evidence" value="ECO:0007669"/>
    <property type="project" value="TreeGrafter"/>
</dbReference>
<dbReference type="GO" id="GO:0034332">
    <property type="term" value="P:adherens junction organization"/>
    <property type="evidence" value="ECO:0007669"/>
    <property type="project" value="TreeGrafter"/>
</dbReference>
<dbReference type="OrthoDB" id="6252479at2759"/>
<evidence type="ECO:0000256" key="12">
    <source>
        <dbReference type="ARBA" id="ARBA00044335"/>
    </source>
</evidence>
<proteinExistence type="predicted"/>
<sequence length="628" mass="70744">MAKIDKHVREERLTIYISDVNDNAPKFSELFYQQEVAENEKVSTEVLKVVATDSDNGRGGVVRYSLQSAALYGNAFTIDVRTGNITLATRLEYSKLSFYQYIIIGTVRWWGLQGNATLIIRIQDIQNKPPYFTGQLFNADIPEESPVGTTALEKVNSGESNPGPSNSTTPVVITIIDIDDNLPEFSKSLYNASVFENFKQVPLTMNGGGINVSDVDQDVNSRLHLELRYHNGSRVQGIKPVPDTVQGSGNIMLYLQDDFSFDFEKVQEVSFMLVAREEKAQPYNTQCIVHLKIIDRNDNFPQFTKSSFVVHIVENYTNEQLVLSEKATDKDSGDFGKITYSLQDSRDIFLVNNLTGVLTKRKNVILDYEKIDEYVLILLAKDGGGNLQSAEVVVTLDDINDNPPVFLQSFYNGVIKETNKNFKITVNAFDRDKRNTSNSRAEFVLIDSPFNMQNNFTITTTWQNGEYLGKISLKESLDYEKLNKTTIEVYIKAKDFGSPSLSSTTTVTLDIQSLLAATMTPTCNTTRYPPGNEIAETEKFMFRYEPNSHVMVAITHHKCYVYRMSDTESVDVHTAYGLHQLETKIITMVDSTSATYVIMSHDELTSLSKSSARTCNRVGWTTHKLNID</sequence>